<dbReference type="Pfam" id="PF12796">
    <property type="entry name" value="Ank_2"/>
    <property type="match status" value="1"/>
</dbReference>
<dbReference type="PANTHER" id="PTHR24189">
    <property type="entry name" value="MYOTROPHIN"/>
    <property type="match status" value="1"/>
</dbReference>
<protein>
    <submittedName>
        <fullName evidence="4">Ankyrin repeat-containing domain protein</fullName>
    </submittedName>
</protein>
<dbReference type="AlphaFoldDB" id="A0AAJ0ENF8"/>
<keyword evidence="5" id="KW-1185">Reference proteome</keyword>
<dbReference type="GO" id="GO:0005737">
    <property type="term" value="C:cytoplasm"/>
    <property type="evidence" value="ECO:0007669"/>
    <property type="project" value="TreeGrafter"/>
</dbReference>
<dbReference type="EMBL" id="JAHMHR010000056">
    <property type="protein sequence ID" value="KAK1659775.1"/>
    <property type="molecule type" value="Genomic_DNA"/>
</dbReference>
<organism evidence="4 5">
    <name type="scientific">Colletotrichum godetiae</name>
    <dbReference type="NCBI Taxonomy" id="1209918"/>
    <lineage>
        <taxon>Eukaryota</taxon>
        <taxon>Fungi</taxon>
        <taxon>Dikarya</taxon>
        <taxon>Ascomycota</taxon>
        <taxon>Pezizomycotina</taxon>
        <taxon>Sordariomycetes</taxon>
        <taxon>Hypocreomycetidae</taxon>
        <taxon>Glomerellales</taxon>
        <taxon>Glomerellaceae</taxon>
        <taxon>Colletotrichum</taxon>
        <taxon>Colletotrichum acutatum species complex</taxon>
    </lineage>
</organism>
<dbReference type="InterPro" id="IPR036770">
    <property type="entry name" value="Ankyrin_rpt-contain_sf"/>
</dbReference>
<feature type="repeat" description="ANK" evidence="3">
    <location>
        <begin position="218"/>
        <end position="250"/>
    </location>
</feature>
<dbReference type="Proteomes" id="UP001224890">
    <property type="component" value="Unassembled WGS sequence"/>
</dbReference>
<dbReference type="InterPro" id="IPR050745">
    <property type="entry name" value="Multifunctional_regulatory"/>
</dbReference>
<proteinExistence type="predicted"/>
<feature type="non-terminal residue" evidence="4">
    <location>
        <position position="1"/>
    </location>
</feature>
<dbReference type="PROSITE" id="PS50088">
    <property type="entry name" value="ANK_REPEAT"/>
    <property type="match status" value="2"/>
</dbReference>
<dbReference type="GeneID" id="85454665"/>
<name>A0AAJ0ENF8_9PEZI</name>
<dbReference type="GO" id="GO:0005634">
    <property type="term" value="C:nucleus"/>
    <property type="evidence" value="ECO:0007669"/>
    <property type="project" value="TreeGrafter"/>
</dbReference>
<comment type="caution">
    <text evidence="4">The sequence shown here is derived from an EMBL/GenBank/DDBJ whole genome shotgun (WGS) entry which is preliminary data.</text>
</comment>
<feature type="repeat" description="ANK" evidence="3">
    <location>
        <begin position="185"/>
        <end position="217"/>
    </location>
</feature>
<sequence length="269" mass="29269">DDLIEAVRSHRLEQVEVLCRAGVSLSAANSEVLYDACLHGTQMIGTLAYNPAHNFAGRVANAYDDYIFHAVLRTPARDFLRDDIAYPQPGHVPGHVRKLDVICDLLTRGVDLSLRDRIGDTILHTVCGDLGPPDLDNETEGYPLLKLFLGRGDDGHGEGTRGACMSLINAQNSGWINEEGQQQIFWHTPLGVAILYNNLACARLLLKNGADPNMPGEWGRPPIYFAVRNDSLAAVNLLLDAGAKGTAQTYSQIRSSQVEAALRSRGRAG</sequence>
<gene>
    <name evidence="4" type="ORF">BDP55DRAFT_562220</name>
</gene>
<dbReference type="RefSeq" id="XP_060424539.1">
    <property type="nucleotide sequence ID" value="XM_060570139.1"/>
</dbReference>
<evidence type="ECO:0000256" key="1">
    <source>
        <dbReference type="ARBA" id="ARBA00022737"/>
    </source>
</evidence>
<keyword evidence="2 3" id="KW-0040">ANK repeat</keyword>
<dbReference type="PANTHER" id="PTHR24189:SF71">
    <property type="entry name" value="ANKYRIN REPEAT DOMAIN 39"/>
    <property type="match status" value="1"/>
</dbReference>
<evidence type="ECO:0000313" key="4">
    <source>
        <dbReference type="EMBL" id="KAK1659775.1"/>
    </source>
</evidence>
<dbReference type="SMART" id="SM00248">
    <property type="entry name" value="ANK"/>
    <property type="match status" value="2"/>
</dbReference>
<evidence type="ECO:0000313" key="5">
    <source>
        <dbReference type="Proteomes" id="UP001224890"/>
    </source>
</evidence>
<keyword evidence="1" id="KW-0677">Repeat</keyword>
<evidence type="ECO:0000256" key="3">
    <source>
        <dbReference type="PROSITE-ProRule" id="PRU00023"/>
    </source>
</evidence>
<evidence type="ECO:0000256" key="2">
    <source>
        <dbReference type="ARBA" id="ARBA00023043"/>
    </source>
</evidence>
<reference evidence="4" key="1">
    <citation type="submission" date="2021-06" db="EMBL/GenBank/DDBJ databases">
        <title>Comparative genomics, transcriptomics and evolutionary studies reveal genomic signatures of adaptation to plant cell wall in hemibiotrophic fungi.</title>
        <authorList>
            <consortium name="DOE Joint Genome Institute"/>
            <person name="Baroncelli R."/>
            <person name="Diaz J.F."/>
            <person name="Benocci T."/>
            <person name="Peng M."/>
            <person name="Battaglia E."/>
            <person name="Haridas S."/>
            <person name="Andreopoulos W."/>
            <person name="Labutti K."/>
            <person name="Pangilinan J."/>
            <person name="Floch G.L."/>
            <person name="Makela M.R."/>
            <person name="Henrissat B."/>
            <person name="Grigoriev I.V."/>
            <person name="Crouch J.A."/>
            <person name="De Vries R.P."/>
            <person name="Sukno S.A."/>
            <person name="Thon M.R."/>
        </authorList>
    </citation>
    <scope>NUCLEOTIDE SEQUENCE</scope>
    <source>
        <strain evidence="4">CBS 193.32</strain>
    </source>
</reference>
<dbReference type="Gene3D" id="1.25.40.20">
    <property type="entry name" value="Ankyrin repeat-containing domain"/>
    <property type="match status" value="1"/>
</dbReference>
<accession>A0AAJ0ENF8</accession>
<dbReference type="SUPFAM" id="SSF48403">
    <property type="entry name" value="Ankyrin repeat"/>
    <property type="match status" value="1"/>
</dbReference>
<dbReference type="InterPro" id="IPR002110">
    <property type="entry name" value="Ankyrin_rpt"/>
</dbReference>